<protein>
    <submittedName>
        <fullName evidence="2">Uncharacterized protein</fullName>
    </submittedName>
</protein>
<reference evidence="2" key="1">
    <citation type="submission" date="2020-02" db="EMBL/GenBank/DDBJ databases">
        <authorList>
            <person name="Shen X.-R."/>
            <person name="Zhang Y.-X."/>
        </authorList>
    </citation>
    <scope>NUCLEOTIDE SEQUENCE</scope>
    <source>
        <strain evidence="2">SYP-B3998</strain>
    </source>
</reference>
<dbReference type="EMBL" id="JAAIKC010000004">
    <property type="protein sequence ID" value="NEW07183.1"/>
    <property type="molecule type" value="Genomic_DNA"/>
</dbReference>
<dbReference type="AlphaFoldDB" id="A0A6G3ZY92"/>
<feature type="region of interest" description="Disordered" evidence="1">
    <location>
        <begin position="1"/>
        <end position="30"/>
    </location>
</feature>
<feature type="compositionally biased region" description="Polar residues" evidence="1">
    <location>
        <begin position="140"/>
        <end position="170"/>
    </location>
</feature>
<feature type="compositionally biased region" description="Low complexity" evidence="1">
    <location>
        <begin position="15"/>
        <end position="30"/>
    </location>
</feature>
<evidence type="ECO:0000256" key="1">
    <source>
        <dbReference type="SAM" id="MobiDB-lite"/>
    </source>
</evidence>
<organism evidence="2">
    <name type="scientific">Paenibacillus sp. SYP-B3998</name>
    <dbReference type="NCBI Taxonomy" id="2678564"/>
    <lineage>
        <taxon>Bacteria</taxon>
        <taxon>Bacillati</taxon>
        <taxon>Bacillota</taxon>
        <taxon>Bacilli</taxon>
        <taxon>Bacillales</taxon>
        <taxon>Paenibacillaceae</taxon>
        <taxon>Paenibacillus</taxon>
    </lineage>
</organism>
<evidence type="ECO:0000313" key="2">
    <source>
        <dbReference type="EMBL" id="NEW07183.1"/>
    </source>
</evidence>
<accession>A0A6G3ZY92</accession>
<dbReference type="RefSeq" id="WP_163947614.1">
    <property type="nucleotide sequence ID" value="NZ_JAAIKC010000004.1"/>
</dbReference>
<name>A0A6G3ZY92_9BACL</name>
<comment type="caution">
    <text evidence="2">The sequence shown here is derived from an EMBL/GenBank/DDBJ whole genome shotgun (WGS) entry which is preliminary data.</text>
</comment>
<proteinExistence type="predicted"/>
<feature type="compositionally biased region" description="Polar residues" evidence="1">
    <location>
        <begin position="107"/>
        <end position="119"/>
    </location>
</feature>
<feature type="compositionally biased region" description="Polar residues" evidence="1">
    <location>
        <begin position="85"/>
        <end position="100"/>
    </location>
</feature>
<feature type="compositionally biased region" description="Basic and acidic residues" evidence="1">
    <location>
        <begin position="129"/>
        <end position="139"/>
    </location>
</feature>
<gene>
    <name evidence="2" type="ORF">GK047_14335</name>
</gene>
<feature type="region of interest" description="Disordered" evidence="1">
    <location>
        <begin position="85"/>
        <end position="170"/>
    </location>
</feature>
<sequence length="170" mass="18669">MGLWFQKHKPPPRPSQAQQPSSPTAPNPSVQQLELRLQLLEEHIASLTAKRPEIRIDTLHIHQPVLENLTFRLDQLDIKELSGSLNLGNNFGAQPNSKSPQVDEAMNKSSATTQKTPASVHTGKATTDMAKDIKRRESFSQETSGTPSPGTERTSTGYRYTPQSKSTGGV</sequence>
<feature type="compositionally biased region" description="Basic residues" evidence="1">
    <location>
        <begin position="1"/>
        <end position="11"/>
    </location>
</feature>